<dbReference type="GO" id="GO:0005524">
    <property type="term" value="F:ATP binding"/>
    <property type="evidence" value="ECO:0007669"/>
    <property type="project" value="UniProtKB-UniRule"/>
</dbReference>
<dbReference type="GO" id="GO:0004674">
    <property type="term" value="F:protein serine/threonine kinase activity"/>
    <property type="evidence" value="ECO:0007669"/>
    <property type="project" value="UniProtKB-KW"/>
</dbReference>
<dbReference type="InterPro" id="IPR017441">
    <property type="entry name" value="Protein_kinase_ATP_BS"/>
</dbReference>
<dbReference type="FunFam" id="1.10.510.10:FF:000024">
    <property type="entry name" value="Probable serine/threonine-protein kinase cot-1"/>
    <property type="match status" value="1"/>
</dbReference>
<evidence type="ECO:0000313" key="14">
    <source>
        <dbReference type="EMBL" id="KAL0478040.1"/>
    </source>
</evidence>
<evidence type="ECO:0000256" key="6">
    <source>
        <dbReference type="ARBA" id="ARBA00022741"/>
    </source>
</evidence>
<keyword evidence="6 11" id="KW-0547">Nucleotide-binding</keyword>
<proteinExistence type="inferred from homology"/>
<dbReference type="SMART" id="SM00220">
    <property type="entry name" value="S_TKc"/>
    <property type="match status" value="1"/>
</dbReference>
<name>A0AAW2YLD6_9EUKA</name>
<dbReference type="PROSITE" id="PS50011">
    <property type="entry name" value="PROTEIN_KINASE_DOM"/>
    <property type="match status" value="1"/>
</dbReference>
<reference evidence="14 15" key="1">
    <citation type="submission" date="2024-03" db="EMBL/GenBank/DDBJ databases">
        <title>The Acrasis kona genome and developmental transcriptomes reveal deep origins of eukaryotic multicellular pathways.</title>
        <authorList>
            <person name="Sheikh S."/>
            <person name="Fu C.-J."/>
            <person name="Brown M.W."/>
            <person name="Baldauf S.L."/>
        </authorList>
    </citation>
    <scope>NUCLEOTIDE SEQUENCE [LARGE SCALE GENOMIC DNA]</scope>
    <source>
        <strain evidence="14 15">ATCC MYA-3509</strain>
    </source>
</reference>
<comment type="catalytic activity">
    <reaction evidence="9">
        <text>L-threonyl-[protein] + ATP = O-phospho-L-threonyl-[protein] + ADP + H(+)</text>
        <dbReference type="Rhea" id="RHEA:46608"/>
        <dbReference type="Rhea" id="RHEA-COMP:11060"/>
        <dbReference type="Rhea" id="RHEA-COMP:11605"/>
        <dbReference type="ChEBI" id="CHEBI:15378"/>
        <dbReference type="ChEBI" id="CHEBI:30013"/>
        <dbReference type="ChEBI" id="CHEBI:30616"/>
        <dbReference type="ChEBI" id="CHEBI:61977"/>
        <dbReference type="ChEBI" id="CHEBI:456216"/>
        <dbReference type="EC" id="2.7.11.1"/>
    </reaction>
</comment>
<evidence type="ECO:0000256" key="2">
    <source>
        <dbReference type="ARBA" id="ARBA00012513"/>
    </source>
</evidence>
<dbReference type="InterPro" id="IPR011009">
    <property type="entry name" value="Kinase-like_dom_sf"/>
</dbReference>
<dbReference type="AlphaFoldDB" id="A0AAW2YLD6"/>
<dbReference type="SUPFAM" id="SSF56112">
    <property type="entry name" value="Protein kinase-like (PK-like)"/>
    <property type="match status" value="1"/>
</dbReference>
<evidence type="ECO:0000256" key="7">
    <source>
        <dbReference type="ARBA" id="ARBA00022777"/>
    </source>
</evidence>
<dbReference type="Proteomes" id="UP001431209">
    <property type="component" value="Unassembled WGS sequence"/>
</dbReference>
<gene>
    <name evidence="14" type="ORF">AKO1_005417</name>
</gene>
<keyword evidence="5" id="KW-0808">Transferase</keyword>
<dbReference type="Pfam" id="PF00069">
    <property type="entry name" value="Pkinase"/>
    <property type="match status" value="1"/>
</dbReference>
<evidence type="ECO:0000256" key="12">
    <source>
        <dbReference type="RuleBase" id="RU000304"/>
    </source>
</evidence>
<dbReference type="PROSITE" id="PS00107">
    <property type="entry name" value="PROTEIN_KINASE_ATP"/>
    <property type="match status" value="1"/>
</dbReference>
<evidence type="ECO:0000256" key="4">
    <source>
        <dbReference type="ARBA" id="ARBA00022553"/>
    </source>
</evidence>
<dbReference type="PROSITE" id="PS00108">
    <property type="entry name" value="PROTEIN_KINASE_ST"/>
    <property type="match status" value="1"/>
</dbReference>
<protein>
    <recommendedName>
        <fullName evidence="2">non-specific serine/threonine protein kinase</fullName>
        <ecNumber evidence="2">2.7.11.1</ecNumber>
    </recommendedName>
</protein>
<evidence type="ECO:0000256" key="10">
    <source>
        <dbReference type="ARBA" id="ARBA00048679"/>
    </source>
</evidence>
<evidence type="ECO:0000256" key="3">
    <source>
        <dbReference type="ARBA" id="ARBA00022527"/>
    </source>
</evidence>
<keyword evidence="8 11" id="KW-0067">ATP-binding</keyword>
<dbReference type="Gene3D" id="1.10.510.10">
    <property type="entry name" value="Transferase(Phosphotransferase) domain 1"/>
    <property type="match status" value="1"/>
</dbReference>
<evidence type="ECO:0000259" key="13">
    <source>
        <dbReference type="PROSITE" id="PS50011"/>
    </source>
</evidence>
<evidence type="ECO:0000256" key="9">
    <source>
        <dbReference type="ARBA" id="ARBA00047899"/>
    </source>
</evidence>
<comment type="similarity">
    <text evidence="1">Belongs to the protein kinase superfamily. AGC Ser/Thr protein kinase family.</text>
</comment>
<feature type="domain" description="Protein kinase" evidence="13">
    <location>
        <begin position="34"/>
        <end position="327"/>
    </location>
</feature>
<dbReference type="InterPro" id="IPR000719">
    <property type="entry name" value="Prot_kinase_dom"/>
</dbReference>
<keyword evidence="4" id="KW-0597">Phosphoprotein</keyword>
<accession>A0AAW2YLD6</accession>
<sequence>MTSSIKLTPRVLLEEKDAPEVTTPDLSKLSLCDFDDYGVIGKGAMGSVHLVHVRGQPLNEHVYAMKVIDCKNNETKAERINEELKILSLTNHRLIATKCAQYITENKTNILMEYCSGGEFFQMVHRRGCSGLPEHVAKFYAAEVLVALDYLHSIGVVYRDLKPENVLIHATGHIRLTDFDLSKLIRHRRRSQYVSQIMHNIKSYFKPQEASGLTSLRKLKAMVGTAEYIGPEVLGDKGYTAAVDWWTLGVFLYEMIYAKTPFAGRSTDETLRKISEYKDNIIIPRNNAYGAVSKECRDLICKLLTSVPQMRIGYCKGASEIKAHPFFKDVVFEKIWEQKAPITPDSPSGFERRSSLGCDPEQVLKVLKEIDDSFYESDTDSQSPPE</sequence>
<evidence type="ECO:0000313" key="15">
    <source>
        <dbReference type="Proteomes" id="UP001431209"/>
    </source>
</evidence>
<keyword evidence="7 14" id="KW-0418">Kinase</keyword>
<dbReference type="PANTHER" id="PTHR45637">
    <property type="entry name" value="FLIPPASE KINASE 1-RELATED"/>
    <property type="match status" value="1"/>
</dbReference>
<evidence type="ECO:0000256" key="8">
    <source>
        <dbReference type="ARBA" id="ARBA00022840"/>
    </source>
</evidence>
<keyword evidence="15" id="KW-1185">Reference proteome</keyword>
<dbReference type="EMBL" id="JAOPGA020000299">
    <property type="protein sequence ID" value="KAL0478040.1"/>
    <property type="molecule type" value="Genomic_DNA"/>
</dbReference>
<comment type="catalytic activity">
    <reaction evidence="10">
        <text>L-seryl-[protein] + ATP = O-phospho-L-seryl-[protein] + ADP + H(+)</text>
        <dbReference type="Rhea" id="RHEA:17989"/>
        <dbReference type="Rhea" id="RHEA-COMP:9863"/>
        <dbReference type="Rhea" id="RHEA-COMP:11604"/>
        <dbReference type="ChEBI" id="CHEBI:15378"/>
        <dbReference type="ChEBI" id="CHEBI:29999"/>
        <dbReference type="ChEBI" id="CHEBI:30616"/>
        <dbReference type="ChEBI" id="CHEBI:83421"/>
        <dbReference type="ChEBI" id="CHEBI:456216"/>
        <dbReference type="EC" id="2.7.11.1"/>
    </reaction>
</comment>
<evidence type="ECO:0000256" key="11">
    <source>
        <dbReference type="PROSITE-ProRule" id="PRU10141"/>
    </source>
</evidence>
<feature type="binding site" evidence="11">
    <location>
        <position position="66"/>
    </location>
    <ligand>
        <name>ATP</name>
        <dbReference type="ChEBI" id="CHEBI:30616"/>
    </ligand>
</feature>
<evidence type="ECO:0000256" key="1">
    <source>
        <dbReference type="ARBA" id="ARBA00009903"/>
    </source>
</evidence>
<comment type="caution">
    <text evidence="14">The sequence shown here is derived from an EMBL/GenBank/DDBJ whole genome shotgun (WGS) entry which is preliminary data.</text>
</comment>
<organism evidence="14 15">
    <name type="scientific">Acrasis kona</name>
    <dbReference type="NCBI Taxonomy" id="1008807"/>
    <lineage>
        <taxon>Eukaryota</taxon>
        <taxon>Discoba</taxon>
        <taxon>Heterolobosea</taxon>
        <taxon>Tetramitia</taxon>
        <taxon>Eutetramitia</taxon>
        <taxon>Acrasidae</taxon>
        <taxon>Acrasis</taxon>
    </lineage>
</organism>
<dbReference type="InterPro" id="IPR008271">
    <property type="entry name" value="Ser/Thr_kinase_AS"/>
</dbReference>
<dbReference type="Gene3D" id="3.30.200.20">
    <property type="entry name" value="Phosphorylase Kinase, domain 1"/>
    <property type="match status" value="1"/>
</dbReference>
<evidence type="ECO:0000256" key="5">
    <source>
        <dbReference type="ARBA" id="ARBA00022679"/>
    </source>
</evidence>
<dbReference type="EC" id="2.7.11.1" evidence="2"/>
<keyword evidence="3 12" id="KW-0723">Serine/threonine-protein kinase</keyword>
<dbReference type="GO" id="GO:0007010">
    <property type="term" value="P:cytoskeleton organization"/>
    <property type="evidence" value="ECO:0007669"/>
    <property type="project" value="UniProtKB-ARBA"/>
</dbReference>